<organism evidence="10 11">
    <name type="scientific">Methylophaga muralis</name>
    <dbReference type="NCBI Taxonomy" id="291169"/>
    <lineage>
        <taxon>Bacteria</taxon>
        <taxon>Pseudomonadati</taxon>
        <taxon>Pseudomonadota</taxon>
        <taxon>Gammaproteobacteria</taxon>
        <taxon>Thiotrichales</taxon>
        <taxon>Piscirickettsiaceae</taxon>
        <taxon>Methylophaga</taxon>
    </lineage>
</organism>
<reference evidence="10 11" key="1">
    <citation type="submission" date="2016-07" db="EMBL/GenBank/DDBJ databases">
        <title>Draft Genome Sequence of Methylophaga muralis Bur 1.</title>
        <authorList>
            <person name="Vasilenko O.V."/>
            <person name="Doronina N.V."/>
            <person name="Shmareva M.N."/>
            <person name="Tarlachkov S.V."/>
            <person name="Mustakhimov I."/>
            <person name="Trotsenko Y.A."/>
        </authorList>
    </citation>
    <scope>NUCLEOTIDE SEQUENCE [LARGE SCALE GENOMIC DNA]</scope>
    <source>
        <strain evidence="10 11">Bur 1</strain>
    </source>
</reference>
<comment type="subcellular location">
    <subcellularLocation>
        <location evidence="1 8">Cell outer membrane</location>
    </subcellularLocation>
</comment>
<evidence type="ECO:0000256" key="7">
    <source>
        <dbReference type="ARBA" id="ARBA00023237"/>
    </source>
</evidence>
<evidence type="ECO:0000259" key="9">
    <source>
        <dbReference type="SMART" id="SM00965"/>
    </source>
</evidence>
<accession>A0A1E3GVR4</accession>
<comment type="caution">
    <text evidence="10">The sequence shown here is derived from an EMBL/GenBank/DDBJ whole genome shotgun (WGS) entry which is preliminary data.</text>
</comment>
<keyword evidence="4" id="KW-0732">Signal</keyword>
<dbReference type="InterPro" id="IPR021731">
    <property type="entry name" value="AMIN_dom"/>
</dbReference>
<evidence type="ECO:0000256" key="5">
    <source>
        <dbReference type="ARBA" id="ARBA00022927"/>
    </source>
</evidence>
<dbReference type="PANTHER" id="PTHR30604:SF1">
    <property type="entry name" value="DNA UTILIZATION PROTEIN HOFQ"/>
    <property type="match status" value="1"/>
</dbReference>
<dbReference type="SMART" id="SM00965">
    <property type="entry name" value="STN"/>
    <property type="match status" value="1"/>
</dbReference>
<dbReference type="AlphaFoldDB" id="A0A1E3GVR4"/>
<feature type="domain" description="Secretin/TonB short N-terminal" evidence="9">
    <location>
        <begin position="309"/>
        <end position="357"/>
    </location>
</feature>
<dbReference type="Pfam" id="PF00263">
    <property type="entry name" value="Secretin"/>
    <property type="match status" value="1"/>
</dbReference>
<dbReference type="Gene3D" id="3.30.1370.120">
    <property type="match status" value="1"/>
</dbReference>
<dbReference type="InterPro" id="IPR051808">
    <property type="entry name" value="Type_IV_pilus_biogenesis"/>
</dbReference>
<dbReference type="InterPro" id="IPR011662">
    <property type="entry name" value="Secretin/TonB_short_N"/>
</dbReference>
<dbReference type="Gene3D" id="3.30.1370.130">
    <property type="match status" value="1"/>
</dbReference>
<dbReference type="InterPro" id="IPR013355">
    <property type="entry name" value="Pilus_4_PilQ"/>
</dbReference>
<dbReference type="InterPro" id="IPR038591">
    <property type="entry name" value="NolW-like_sf"/>
</dbReference>
<dbReference type="InterPro" id="IPR001775">
    <property type="entry name" value="GspD/PilQ"/>
</dbReference>
<keyword evidence="5" id="KW-0653">Protein transport</keyword>
<dbReference type="PRINTS" id="PR00811">
    <property type="entry name" value="BCTERIALGSPD"/>
</dbReference>
<dbReference type="GO" id="GO:0009279">
    <property type="term" value="C:cell outer membrane"/>
    <property type="evidence" value="ECO:0007669"/>
    <property type="project" value="UniProtKB-SubCell"/>
</dbReference>
<dbReference type="EMBL" id="MCRI01000001">
    <property type="protein sequence ID" value="ODN68094.1"/>
    <property type="molecule type" value="Genomic_DNA"/>
</dbReference>
<dbReference type="InterPro" id="IPR004845">
    <property type="entry name" value="T2SS_GspD_CS"/>
</dbReference>
<dbReference type="GO" id="GO:0009306">
    <property type="term" value="P:protein secretion"/>
    <property type="evidence" value="ECO:0007669"/>
    <property type="project" value="InterPro"/>
</dbReference>
<keyword evidence="3 8" id="KW-0813">Transport</keyword>
<dbReference type="STRING" id="291169.A9E74_00066"/>
<evidence type="ECO:0000256" key="3">
    <source>
        <dbReference type="ARBA" id="ARBA00022448"/>
    </source>
</evidence>
<sequence>MSKYAIKFTRRQVMAPTDKTIFERWRSSLGMLSLLIVSGFASANELQSLDYSTLSGNKGLITLTFSEAVEAPESFATDEPARIVLDFRGVSNKLSETTKQINSGQTRSIATVEAGERTRMVINLLRKLPYQVEVEGNVVKVMLNDNTSVASARTGSAASAPQTGNAVTDIDFRRGEQGEARLMVALQNENTSLEVRRERGDLVVDLPGVNLPGKLQRRLDVIDFATPVHLIDSIQTPEGTRLVLTTTGKFEHLAYQSGDMLVVEVKPVAEQSLADTESEFGFEGEKLSLNFQNIEVRAVLQLLADFNGMNLVTSDTVTGNLTLRLKNVPWDQALDIILKTKGLGMRQNGNVMLIAPAAEIAAREKQELEARKQLVELEPLYSEIFEVNFAKATEMAAILTTTQGQTSAGGSAGGFLSNRGSVVVDQRTNSLLLRDTATNLADVRKLIEKLDIPVRQVLIESRIVIANNDFAKELGVRFGTSARSGTLGAGTSGSLEGLQVPATNNNSVVPTNSTGIRGQDLNVNLPASNPAGTFALALAKLPLGAVLELELSAMQEEGKGEIVSSPRVITSNQKQATIEQGTEIPYQEASSSGATSVSFKEALLKLDVTPQITPDDRIVMDLEVNKDEVGAIFLGVPSIDTRSVRTQVLVDNGETVVLGGIYEQTSTQSSTRVPFFGDLPYVGFLFKTDLNENRQRELLVFVTPKIIKEGMDY</sequence>
<gene>
    <name evidence="10" type="primary">pilQ</name>
    <name evidence="10" type="ORF">A9E74_00066</name>
</gene>
<dbReference type="NCBIfam" id="TIGR02515">
    <property type="entry name" value="IV_pilus_PilQ"/>
    <property type="match status" value="1"/>
</dbReference>
<dbReference type="InterPro" id="IPR005644">
    <property type="entry name" value="NolW-like"/>
</dbReference>
<dbReference type="Gene3D" id="2.60.40.3470">
    <property type="match status" value="1"/>
</dbReference>
<keyword evidence="11" id="KW-1185">Reference proteome</keyword>
<dbReference type="InterPro" id="IPR004846">
    <property type="entry name" value="T2SS/T3SS_dom"/>
</dbReference>
<keyword evidence="7" id="KW-0998">Cell outer membrane</keyword>
<dbReference type="PATRIC" id="fig|291169.3.peg.65"/>
<protein>
    <submittedName>
        <fullName evidence="10">Type IV pilus biogenesis and competence protein PilQ</fullName>
    </submittedName>
</protein>
<keyword evidence="6" id="KW-0472">Membrane</keyword>
<evidence type="ECO:0000256" key="4">
    <source>
        <dbReference type="ARBA" id="ARBA00022729"/>
    </source>
</evidence>
<proteinExistence type="inferred from homology"/>
<dbReference type="PROSITE" id="PS00875">
    <property type="entry name" value="T2SP_D"/>
    <property type="match status" value="1"/>
</dbReference>
<dbReference type="Proteomes" id="UP000094379">
    <property type="component" value="Unassembled WGS sequence"/>
</dbReference>
<evidence type="ECO:0000313" key="10">
    <source>
        <dbReference type="EMBL" id="ODN68094.1"/>
    </source>
</evidence>
<dbReference type="Gene3D" id="2.60.40.3500">
    <property type="match status" value="1"/>
</dbReference>
<name>A0A1E3GVR4_9GAMM</name>
<evidence type="ECO:0000313" key="11">
    <source>
        <dbReference type="Proteomes" id="UP000094379"/>
    </source>
</evidence>
<comment type="similarity">
    <text evidence="2">Belongs to the bacterial secretin family. PilQ subfamily.</text>
</comment>
<dbReference type="Pfam" id="PF03958">
    <property type="entry name" value="Secretin_N"/>
    <property type="match status" value="1"/>
</dbReference>
<evidence type="ECO:0000256" key="2">
    <source>
        <dbReference type="ARBA" id="ARBA00006304"/>
    </source>
</evidence>
<dbReference type="Pfam" id="PF07660">
    <property type="entry name" value="STN"/>
    <property type="match status" value="1"/>
</dbReference>
<evidence type="ECO:0000256" key="6">
    <source>
        <dbReference type="ARBA" id="ARBA00023136"/>
    </source>
</evidence>
<evidence type="ECO:0000256" key="8">
    <source>
        <dbReference type="RuleBase" id="RU004004"/>
    </source>
</evidence>
<evidence type="ECO:0000256" key="1">
    <source>
        <dbReference type="ARBA" id="ARBA00004442"/>
    </source>
</evidence>
<dbReference type="PANTHER" id="PTHR30604">
    <property type="entry name" value="PROTEIN TRANSPORT PROTEIN HOFQ"/>
    <property type="match status" value="1"/>
</dbReference>
<dbReference type="Pfam" id="PF11741">
    <property type="entry name" value="AMIN"/>
    <property type="match status" value="2"/>
</dbReference>